<dbReference type="PIRSF" id="PIRSF005856">
    <property type="entry name" value="Rad51"/>
    <property type="match status" value="1"/>
</dbReference>
<dbReference type="GO" id="GO:0033065">
    <property type="term" value="C:Rad51C-XRCC3 complex"/>
    <property type="evidence" value="ECO:0007669"/>
    <property type="project" value="TreeGrafter"/>
</dbReference>
<proteinExistence type="predicted"/>
<accession>A0A5N4A9J5</accession>
<evidence type="ECO:0000259" key="8">
    <source>
        <dbReference type="PROSITE" id="PS50162"/>
    </source>
</evidence>
<dbReference type="PANTHER" id="PTHR46239:SF1">
    <property type="entry name" value="DNA REPAIR PROTEIN RAD51 HOMOLOG 3"/>
    <property type="match status" value="1"/>
</dbReference>
<dbReference type="GO" id="GO:0008821">
    <property type="term" value="F:crossover junction DNA endonuclease activity"/>
    <property type="evidence" value="ECO:0007669"/>
    <property type="project" value="TreeGrafter"/>
</dbReference>
<evidence type="ECO:0000256" key="7">
    <source>
        <dbReference type="ARBA" id="ARBA00040674"/>
    </source>
</evidence>
<dbReference type="GO" id="GO:0140664">
    <property type="term" value="F:ATP-dependent DNA damage sensor activity"/>
    <property type="evidence" value="ECO:0007669"/>
    <property type="project" value="InterPro"/>
</dbReference>
<keyword evidence="3" id="KW-0227">DNA damage</keyword>
<comment type="subcellular location">
    <subcellularLocation>
        <location evidence="1">Nucleus</location>
    </subcellularLocation>
</comment>
<dbReference type="InterPro" id="IPR020588">
    <property type="entry name" value="RecA_ATP-bd"/>
</dbReference>
<dbReference type="InterPro" id="IPR052093">
    <property type="entry name" value="HR_Repair_Mediator"/>
</dbReference>
<dbReference type="Gene3D" id="3.40.50.300">
    <property type="entry name" value="P-loop containing nucleotide triphosphate hydrolases"/>
    <property type="match status" value="1"/>
</dbReference>
<feature type="domain" description="RecA family profile 1" evidence="8">
    <location>
        <begin position="57"/>
        <end position="244"/>
    </location>
</feature>
<evidence type="ECO:0000256" key="1">
    <source>
        <dbReference type="ARBA" id="ARBA00004123"/>
    </source>
</evidence>
<protein>
    <recommendedName>
        <fullName evidence="7">DNA repair protein RAD51 homolog 3</fullName>
    </recommendedName>
</protein>
<dbReference type="SUPFAM" id="SSF52540">
    <property type="entry name" value="P-loop containing nucleoside triphosphate hydrolases"/>
    <property type="match status" value="1"/>
</dbReference>
<dbReference type="GO" id="GO:0005524">
    <property type="term" value="F:ATP binding"/>
    <property type="evidence" value="ECO:0007669"/>
    <property type="project" value="UniProtKB-KW"/>
</dbReference>
<sequence length="303" mass="34310">MYQPINSLDIPENKMQELKSTGYYHCKDVDTDNPLWDVLTRTPETKTALDLYHEEQKMGSIRTFIDHFDDALGGGIPIGKITEFCGESGTGKTQLCFQLCVTVQLPSWCGGLDGAAVFLSTNQSFATHRIRQIALGVVNHYEFIKTKHLVHRKRKVEELCVDKIMGNISHIYITDHIELMAVLIKLKQFINDHPMVRLVVIDSISAPLKTLNGQERTTVVFNFFREVQRLSQEFCFAIVITNDLTTRIGSGSAAYQTPSLGGSYYHRINLRVELEKKSSPVFKAIITKNALKPEREIEFTLLA</sequence>
<evidence type="ECO:0000313" key="9">
    <source>
        <dbReference type="EMBL" id="KAB0793995.1"/>
    </source>
</evidence>
<evidence type="ECO:0000256" key="2">
    <source>
        <dbReference type="ARBA" id="ARBA00022741"/>
    </source>
</evidence>
<evidence type="ECO:0000256" key="5">
    <source>
        <dbReference type="ARBA" id="ARBA00023204"/>
    </source>
</evidence>
<dbReference type="PROSITE" id="PS50162">
    <property type="entry name" value="RECA_2"/>
    <property type="match status" value="1"/>
</dbReference>
<dbReference type="GO" id="GO:0007131">
    <property type="term" value="P:reciprocal meiotic recombination"/>
    <property type="evidence" value="ECO:0007669"/>
    <property type="project" value="TreeGrafter"/>
</dbReference>
<evidence type="ECO:0000256" key="3">
    <source>
        <dbReference type="ARBA" id="ARBA00022763"/>
    </source>
</evidence>
<comment type="caution">
    <text evidence="9">The sequence shown here is derived from an EMBL/GenBank/DDBJ whole genome shotgun (WGS) entry which is preliminary data.</text>
</comment>
<keyword evidence="2" id="KW-0547">Nucleotide-binding</keyword>
<dbReference type="InterPro" id="IPR013632">
    <property type="entry name" value="Rad51_C"/>
</dbReference>
<dbReference type="EMBL" id="VVIM01000009">
    <property type="protein sequence ID" value="KAB0793995.1"/>
    <property type="molecule type" value="Genomic_DNA"/>
</dbReference>
<dbReference type="Proteomes" id="UP000327044">
    <property type="component" value="Unassembled WGS sequence"/>
</dbReference>
<keyword evidence="10" id="KW-1185">Reference proteome</keyword>
<gene>
    <name evidence="9" type="ORF">PPYR_13615</name>
</gene>
<dbReference type="OrthoDB" id="5957327at2759"/>
<dbReference type="InterPro" id="IPR027417">
    <property type="entry name" value="P-loop_NTPase"/>
</dbReference>
<dbReference type="GO" id="GO:0000400">
    <property type="term" value="F:four-way junction DNA binding"/>
    <property type="evidence" value="ECO:0007669"/>
    <property type="project" value="TreeGrafter"/>
</dbReference>
<dbReference type="InParanoid" id="A0A5N4A9J5"/>
<dbReference type="GO" id="GO:0005657">
    <property type="term" value="C:replication fork"/>
    <property type="evidence" value="ECO:0007669"/>
    <property type="project" value="TreeGrafter"/>
</dbReference>
<keyword evidence="5" id="KW-0234">DNA repair</keyword>
<keyword evidence="6" id="KW-0539">Nucleus</keyword>
<evidence type="ECO:0000313" key="10">
    <source>
        <dbReference type="Proteomes" id="UP000327044"/>
    </source>
</evidence>
<dbReference type="PANTHER" id="PTHR46239">
    <property type="entry name" value="DNA REPAIR PROTEIN RAD51 HOMOLOG 3 RAD51C"/>
    <property type="match status" value="1"/>
</dbReference>
<reference evidence="9 10" key="1">
    <citation type="journal article" date="2018" name="Elife">
        <title>Firefly genomes illuminate parallel origins of bioluminescence in beetles.</title>
        <authorList>
            <person name="Fallon T.R."/>
            <person name="Lower S.E."/>
            <person name="Chang C.H."/>
            <person name="Bessho-Uehara M."/>
            <person name="Martin G.J."/>
            <person name="Bewick A.J."/>
            <person name="Behringer M."/>
            <person name="Debat H.J."/>
            <person name="Wong I."/>
            <person name="Day J.C."/>
            <person name="Suvorov A."/>
            <person name="Silva C.J."/>
            <person name="Stanger-Hall K.F."/>
            <person name="Hall D.W."/>
            <person name="Schmitz R.J."/>
            <person name="Nelson D.R."/>
            <person name="Lewis S.M."/>
            <person name="Shigenobu S."/>
            <person name="Bybee S.M."/>
            <person name="Larracuente A.M."/>
            <person name="Oba Y."/>
            <person name="Weng J.K."/>
        </authorList>
    </citation>
    <scope>NUCLEOTIDE SEQUENCE [LARGE SCALE GENOMIC DNA]</scope>
    <source>
        <strain evidence="9">1611_PpyrPB1</strain>
        <tissue evidence="9">Whole body</tissue>
    </source>
</reference>
<dbReference type="AlphaFoldDB" id="A0A5N4A9J5"/>
<dbReference type="FunCoup" id="A0A5N4A9J5">
    <property type="interactions" value="359"/>
</dbReference>
<evidence type="ECO:0000256" key="4">
    <source>
        <dbReference type="ARBA" id="ARBA00022840"/>
    </source>
</evidence>
<organism evidence="9 10">
    <name type="scientific">Photinus pyralis</name>
    <name type="common">Common eastern firefly</name>
    <name type="synonym">Lampyris pyralis</name>
    <dbReference type="NCBI Taxonomy" id="7054"/>
    <lineage>
        <taxon>Eukaryota</taxon>
        <taxon>Metazoa</taxon>
        <taxon>Ecdysozoa</taxon>
        <taxon>Arthropoda</taxon>
        <taxon>Hexapoda</taxon>
        <taxon>Insecta</taxon>
        <taxon>Pterygota</taxon>
        <taxon>Neoptera</taxon>
        <taxon>Endopterygota</taxon>
        <taxon>Coleoptera</taxon>
        <taxon>Polyphaga</taxon>
        <taxon>Elateriformia</taxon>
        <taxon>Elateroidea</taxon>
        <taxon>Lampyridae</taxon>
        <taxon>Lampyrinae</taxon>
        <taxon>Photinus</taxon>
    </lineage>
</organism>
<dbReference type="GO" id="GO:0000707">
    <property type="term" value="P:meiotic DNA recombinase assembly"/>
    <property type="evidence" value="ECO:0007669"/>
    <property type="project" value="TreeGrafter"/>
</dbReference>
<dbReference type="InterPro" id="IPR016467">
    <property type="entry name" value="DNA_recomb/repair_RecA-like"/>
</dbReference>
<dbReference type="GO" id="GO:0033063">
    <property type="term" value="C:Rad51B-Rad51C-Rad51D-XRCC2 complex"/>
    <property type="evidence" value="ECO:0007669"/>
    <property type="project" value="TreeGrafter"/>
</dbReference>
<keyword evidence="4" id="KW-0067">ATP-binding</keyword>
<evidence type="ECO:0000256" key="6">
    <source>
        <dbReference type="ARBA" id="ARBA00023242"/>
    </source>
</evidence>
<name>A0A5N4A9J5_PHOPY</name>
<dbReference type="Pfam" id="PF08423">
    <property type="entry name" value="Rad51"/>
    <property type="match status" value="1"/>
</dbReference>